<reference evidence="3" key="1">
    <citation type="journal article" date="2019" name="Int. J. Syst. Evol. Microbiol.">
        <title>The Global Catalogue of Microorganisms (GCM) 10K type strain sequencing project: providing services to taxonomists for standard genome sequencing and annotation.</title>
        <authorList>
            <consortium name="The Broad Institute Genomics Platform"/>
            <consortium name="The Broad Institute Genome Sequencing Center for Infectious Disease"/>
            <person name="Wu L."/>
            <person name="Ma J."/>
        </authorList>
    </citation>
    <scope>NUCLEOTIDE SEQUENCE [LARGE SCALE GENOMIC DNA]</scope>
    <source>
        <strain evidence="3">CGMCC 4.7246</strain>
    </source>
</reference>
<gene>
    <name evidence="2" type="ORF">ACFP3R_14970</name>
</gene>
<accession>A0ABW1P6F2</accession>
<dbReference type="InterPro" id="IPR012338">
    <property type="entry name" value="Beta-lactam/transpept-like"/>
</dbReference>
<keyword evidence="3" id="KW-1185">Reference proteome</keyword>
<dbReference type="Proteomes" id="UP001596220">
    <property type="component" value="Unassembled WGS sequence"/>
</dbReference>
<feature type="region of interest" description="Disordered" evidence="1">
    <location>
        <begin position="20"/>
        <end position="56"/>
    </location>
</feature>
<sequence length="283" mass="29317">MGRRRWVVVSALVGVVVGCGTGTPATSPPSTPSAVETPHPAAPRATAPDPPDLPDLPGAVARAVEAAGGIDLGLTVVDLDTGAGHDADVPFRSASLSKLLVAVDLLLSGEVPQEDVRRLERALGLSDDEAMNALWTLHDGMGAIRRVVERVGLTAAGAPADATQWGDVEMSAADVARLYRFVLTELPEDDRDFVVDALSGAGEIAADGFDQAYGLMAPGTNAYAKQGWMWYPPADLYLHTAGVAGGRYVVVALSRQSGVAEREAKDRLTGVTGALLSALSRAG</sequence>
<evidence type="ECO:0000313" key="2">
    <source>
        <dbReference type="EMBL" id="MFC6090584.1"/>
    </source>
</evidence>
<evidence type="ECO:0000313" key="3">
    <source>
        <dbReference type="Proteomes" id="UP001596220"/>
    </source>
</evidence>
<evidence type="ECO:0000256" key="1">
    <source>
        <dbReference type="SAM" id="MobiDB-lite"/>
    </source>
</evidence>
<name>A0ABW1P6F2_9PSEU</name>
<dbReference type="Gene3D" id="3.40.710.10">
    <property type="entry name" value="DD-peptidase/beta-lactamase superfamily"/>
    <property type="match status" value="1"/>
</dbReference>
<protein>
    <recommendedName>
        <fullName evidence="4">Beta-lactamase class A</fullName>
    </recommendedName>
</protein>
<evidence type="ECO:0008006" key="4">
    <source>
        <dbReference type="Google" id="ProtNLM"/>
    </source>
</evidence>
<proteinExistence type="predicted"/>
<comment type="caution">
    <text evidence="2">The sequence shown here is derived from an EMBL/GenBank/DDBJ whole genome shotgun (WGS) entry which is preliminary data.</text>
</comment>
<dbReference type="SUPFAM" id="SSF56601">
    <property type="entry name" value="beta-lactamase/transpeptidase-like"/>
    <property type="match status" value="1"/>
</dbReference>
<dbReference type="RefSeq" id="WP_380636590.1">
    <property type="nucleotide sequence ID" value="NZ_JBHSQO010000013.1"/>
</dbReference>
<feature type="compositionally biased region" description="Low complexity" evidence="1">
    <location>
        <begin position="32"/>
        <end position="47"/>
    </location>
</feature>
<dbReference type="EMBL" id="JBHSQO010000013">
    <property type="protein sequence ID" value="MFC6090584.1"/>
    <property type="molecule type" value="Genomic_DNA"/>
</dbReference>
<dbReference type="PROSITE" id="PS51257">
    <property type="entry name" value="PROKAR_LIPOPROTEIN"/>
    <property type="match status" value="1"/>
</dbReference>
<organism evidence="2 3">
    <name type="scientific">Saccharothrix lopnurensis</name>
    <dbReference type="NCBI Taxonomy" id="1670621"/>
    <lineage>
        <taxon>Bacteria</taxon>
        <taxon>Bacillati</taxon>
        <taxon>Actinomycetota</taxon>
        <taxon>Actinomycetes</taxon>
        <taxon>Pseudonocardiales</taxon>
        <taxon>Pseudonocardiaceae</taxon>
        <taxon>Saccharothrix</taxon>
    </lineage>
</organism>